<dbReference type="AlphaFoldDB" id="A0A8T8HVX8"/>
<dbReference type="Pfam" id="PF00528">
    <property type="entry name" value="BPD_transp_1"/>
    <property type="match status" value="1"/>
</dbReference>
<evidence type="ECO:0000256" key="7">
    <source>
        <dbReference type="SAM" id="Phobius"/>
    </source>
</evidence>
<dbReference type="GO" id="GO:0005886">
    <property type="term" value="C:plasma membrane"/>
    <property type="evidence" value="ECO:0007669"/>
    <property type="project" value="UniProtKB-SubCell"/>
</dbReference>
<feature type="domain" description="ABC transmembrane type-1" evidence="8">
    <location>
        <begin position="2"/>
        <end position="70"/>
    </location>
</feature>
<evidence type="ECO:0000313" key="10">
    <source>
        <dbReference type="Proteomes" id="UP000671828"/>
    </source>
</evidence>
<keyword evidence="4 7" id="KW-0812">Transmembrane</keyword>
<dbReference type="PANTHER" id="PTHR30151:SF0">
    <property type="entry name" value="ABC TRANSPORTER PERMEASE PROTEIN MJ0413-RELATED"/>
    <property type="match status" value="1"/>
</dbReference>
<keyword evidence="3" id="KW-1003">Cell membrane</keyword>
<dbReference type="SUPFAM" id="SSF161098">
    <property type="entry name" value="MetI-like"/>
    <property type="match status" value="1"/>
</dbReference>
<reference evidence="9" key="1">
    <citation type="submission" date="2021-04" db="EMBL/GenBank/DDBJ databases">
        <title>Saccharothrix algeriensis WGS.</title>
        <authorList>
            <person name="Stuskova K."/>
            <person name="Hakalova E."/>
            <person name="Tebbal A.B."/>
            <person name="Eichmeier A."/>
        </authorList>
    </citation>
    <scope>NUCLEOTIDE SEQUENCE</scope>
    <source>
        <strain evidence="9">NRRL B-24137</strain>
    </source>
</reference>
<evidence type="ECO:0000259" key="8">
    <source>
        <dbReference type="Pfam" id="PF00528"/>
    </source>
</evidence>
<dbReference type="EMBL" id="CP072788">
    <property type="protein sequence ID" value="QTR02743.1"/>
    <property type="molecule type" value="Genomic_DNA"/>
</dbReference>
<keyword evidence="6 7" id="KW-0472">Membrane</keyword>
<keyword evidence="2" id="KW-0813">Transport</keyword>
<feature type="transmembrane region" description="Helical" evidence="7">
    <location>
        <begin position="50"/>
        <end position="69"/>
    </location>
</feature>
<dbReference type="Proteomes" id="UP000671828">
    <property type="component" value="Chromosome"/>
</dbReference>
<proteinExistence type="predicted"/>
<gene>
    <name evidence="9" type="ORF">J7S33_27485</name>
</gene>
<dbReference type="InterPro" id="IPR000515">
    <property type="entry name" value="MetI-like"/>
</dbReference>
<dbReference type="InterPro" id="IPR035906">
    <property type="entry name" value="MetI-like_sf"/>
</dbReference>
<evidence type="ECO:0000256" key="4">
    <source>
        <dbReference type="ARBA" id="ARBA00022692"/>
    </source>
</evidence>
<evidence type="ECO:0000256" key="6">
    <source>
        <dbReference type="ARBA" id="ARBA00023136"/>
    </source>
</evidence>
<protein>
    <submittedName>
        <fullName evidence="9">ABC transporter permease</fullName>
    </submittedName>
</protein>
<evidence type="ECO:0000256" key="3">
    <source>
        <dbReference type="ARBA" id="ARBA00022475"/>
    </source>
</evidence>
<feature type="transmembrane region" description="Helical" evidence="7">
    <location>
        <begin position="20"/>
        <end position="43"/>
    </location>
</feature>
<evidence type="ECO:0000256" key="1">
    <source>
        <dbReference type="ARBA" id="ARBA00004651"/>
    </source>
</evidence>
<evidence type="ECO:0000256" key="5">
    <source>
        <dbReference type="ARBA" id="ARBA00022989"/>
    </source>
</evidence>
<keyword evidence="5 7" id="KW-1133">Transmembrane helix</keyword>
<dbReference type="GO" id="GO:0055085">
    <property type="term" value="P:transmembrane transport"/>
    <property type="evidence" value="ECO:0007669"/>
    <property type="project" value="InterPro"/>
</dbReference>
<comment type="subcellular location">
    <subcellularLocation>
        <location evidence="1">Cell membrane</location>
        <topology evidence="1">Multi-pass membrane protein</topology>
    </subcellularLocation>
</comment>
<accession>A0A8T8HVX8</accession>
<feature type="non-terminal residue" evidence="9">
    <location>
        <position position="71"/>
    </location>
</feature>
<feature type="non-terminal residue" evidence="9">
    <location>
        <position position="1"/>
    </location>
</feature>
<evidence type="ECO:0000256" key="2">
    <source>
        <dbReference type="ARBA" id="ARBA00022448"/>
    </source>
</evidence>
<sequence>VGVALAVLMSLASWVERAVYPYAVVLQTVPILALVPLFGFWFGFGLGSRVLVCVLVAVFPVIANTLFGLRS</sequence>
<dbReference type="PANTHER" id="PTHR30151">
    <property type="entry name" value="ALKANE SULFONATE ABC TRANSPORTER-RELATED, MEMBRANE SUBUNIT"/>
    <property type="match status" value="1"/>
</dbReference>
<evidence type="ECO:0000313" key="9">
    <source>
        <dbReference type="EMBL" id="QTR02743.1"/>
    </source>
</evidence>
<organism evidence="9 10">
    <name type="scientific">Saccharothrix algeriensis</name>
    <dbReference type="NCBI Taxonomy" id="173560"/>
    <lineage>
        <taxon>Bacteria</taxon>
        <taxon>Bacillati</taxon>
        <taxon>Actinomycetota</taxon>
        <taxon>Actinomycetes</taxon>
        <taxon>Pseudonocardiales</taxon>
        <taxon>Pseudonocardiaceae</taxon>
        <taxon>Saccharothrix</taxon>
    </lineage>
</organism>
<name>A0A8T8HVX8_9PSEU</name>